<reference evidence="1" key="1">
    <citation type="submission" date="2018-11" db="EMBL/GenBank/DDBJ databases">
        <title>The sequence and de novo assembly of Larimichthys crocea genome using PacBio and Hi-C technologies.</title>
        <authorList>
            <person name="Xu P."/>
            <person name="Chen B."/>
            <person name="Zhou Z."/>
            <person name="Ke Q."/>
            <person name="Wu Y."/>
            <person name="Bai H."/>
            <person name="Pu F."/>
        </authorList>
    </citation>
    <scope>NUCLEOTIDE SEQUENCE</scope>
    <source>
        <tissue evidence="1">Muscle</tissue>
    </source>
</reference>
<comment type="caution">
    <text evidence="1">The sequence shown here is derived from an EMBL/GenBank/DDBJ whole genome shotgun (WGS) entry which is preliminary data.</text>
</comment>
<sequence length="235" mass="26791">MKAHWWSCVLGLLCMPAEVMLSRWTASQEPSSMSLMGINSSVEITCSTSLPDPMGVYLHRGFHGDEDAVYLDLEKGKVEKATVAPEFKGRIDVSADQQIKDGFRFTFQMSRLELTDTDYYYCRWIFLKTTKLEDLSSSGTVIIVKERNPTARKCVDDIWELTFIALSVTAFTVVLFLIIGALIMQCKRFRNSFKPARAVSPPRPNRPPHVRTQQRVHHCPYLITSTNDFDFRGVL</sequence>
<keyword evidence="2" id="KW-1185">Reference proteome</keyword>
<dbReference type="EMBL" id="CM011675">
    <property type="protein sequence ID" value="TMS22021.1"/>
    <property type="molecule type" value="Genomic_DNA"/>
</dbReference>
<gene>
    <name evidence="1" type="ORF">E3U43_012286</name>
</gene>
<protein>
    <submittedName>
        <fullName evidence="1">Uncharacterized protein</fullName>
    </submittedName>
</protein>
<proteinExistence type="predicted"/>
<organism evidence="1 2">
    <name type="scientific">Larimichthys crocea</name>
    <name type="common">Large yellow croaker</name>
    <name type="synonym">Pseudosciaena crocea</name>
    <dbReference type="NCBI Taxonomy" id="215358"/>
    <lineage>
        <taxon>Eukaryota</taxon>
        <taxon>Metazoa</taxon>
        <taxon>Chordata</taxon>
        <taxon>Craniata</taxon>
        <taxon>Vertebrata</taxon>
        <taxon>Euteleostomi</taxon>
        <taxon>Actinopterygii</taxon>
        <taxon>Neopterygii</taxon>
        <taxon>Teleostei</taxon>
        <taxon>Neoteleostei</taxon>
        <taxon>Acanthomorphata</taxon>
        <taxon>Eupercaria</taxon>
        <taxon>Sciaenidae</taxon>
        <taxon>Larimichthys</taxon>
    </lineage>
</organism>
<evidence type="ECO:0000313" key="1">
    <source>
        <dbReference type="EMBL" id="TMS22021.1"/>
    </source>
</evidence>
<evidence type="ECO:0000313" key="2">
    <source>
        <dbReference type="Proteomes" id="UP000793456"/>
    </source>
</evidence>
<dbReference type="Proteomes" id="UP000793456">
    <property type="component" value="Chromosome II"/>
</dbReference>
<accession>A0ACD3RST7</accession>
<name>A0ACD3RST7_LARCR</name>